<dbReference type="GO" id="GO:0004467">
    <property type="term" value="F:long-chain fatty acid-CoA ligase activity"/>
    <property type="evidence" value="ECO:0007669"/>
    <property type="project" value="UniProtKB-EC"/>
</dbReference>
<dbReference type="PROSITE" id="PS00455">
    <property type="entry name" value="AMP_BINDING"/>
    <property type="match status" value="1"/>
</dbReference>
<dbReference type="GO" id="GO:0005783">
    <property type="term" value="C:endoplasmic reticulum"/>
    <property type="evidence" value="ECO:0007669"/>
    <property type="project" value="TreeGrafter"/>
</dbReference>
<evidence type="ECO:0000256" key="2">
    <source>
        <dbReference type="ARBA" id="ARBA00022832"/>
    </source>
</evidence>
<dbReference type="Proteomes" id="UP000887575">
    <property type="component" value="Unassembled WGS sequence"/>
</dbReference>
<dbReference type="EC" id="6.2.1.3" evidence="3"/>
<keyword evidence="2" id="KW-0443">Lipid metabolism</keyword>
<keyword evidence="1" id="KW-0436">Ligase</keyword>
<name>A0AAF3ELY9_9BILA</name>
<dbReference type="GO" id="GO:0016020">
    <property type="term" value="C:membrane"/>
    <property type="evidence" value="ECO:0007669"/>
    <property type="project" value="TreeGrafter"/>
</dbReference>
<keyword evidence="5" id="KW-1185">Reference proteome</keyword>
<keyword evidence="2" id="KW-0276">Fatty acid metabolism</keyword>
<dbReference type="InterPro" id="IPR020845">
    <property type="entry name" value="AMP-binding_CS"/>
</dbReference>
<dbReference type="AlphaFoldDB" id="A0AAF3ELY9"/>
<evidence type="ECO:0000256" key="3">
    <source>
        <dbReference type="ARBA" id="ARBA00026121"/>
    </source>
</evidence>
<dbReference type="Pfam" id="PF00501">
    <property type="entry name" value="AMP-binding"/>
    <property type="match status" value="1"/>
</dbReference>
<evidence type="ECO:0000256" key="1">
    <source>
        <dbReference type="ARBA" id="ARBA00022598"/>
    </source>
</evidence>
<protein>
    <recommendedName>
        <fullName evidence="3">long-chain-fatty-acid--CoA ligase</fullName>
        <ecNumber evidence="3">6.2.1.3</ecNumber>
    </recommendedName>
</protein>
<feature type="domain" description="AMP-dependent synthetase/ligase" evidence="4">
    <location>
        <begin position="51"/>
        <end position="473"/>
    </location>
</feature>
<evidence type="ECO:0000313" key="6">
    <source>
        <dbReference type="WBParaSite" id="MBELARI_LOCUS14942"/>
    </source>
</evidence>
<dbReference type="PANTHER" id="PTHR43272:SF89">
    <property type="entry name" value="LONG-CHAIN-FATTY-ACID--COA LIGASE"/>
    <property type="match status" value="1"/>
</dbReference>
<organism evidence="5 6">
    <name type="scientific">Mesorhabditis belari</name>
    <dbReference type="NCBI Taxonomy" id="2138241"/>
    <lineage>
        <taxon>Eukaryota</taxon>
        <taxon>Metazoa</taxon>
        <taxon>Ecdysozoa</taxon>
        <taxon>Nematoda</taxon>
        <taxon>Chromadorea</taxon>
        <taxon>Rhabditida</taxon>
        <taxon>Rhabditina</taxon>
        <taxon>Rhabditomorpha</taxon>
        <taxon>Rhabditoidea</taxon>
        <taxon>Rhabditidae</taxon>
        <taxon>Mesorhabditinae</taxon>
        <taxon>Mesorhabditis</taxon>
    </lineage>
</organism>
<accession>A0AAF3ELY9</accession>
<dbReference type="SUPFAM" id="SSF56801">
    <property type="entry name" value="Acetyl-CoA synthetase-like"/>
    <property type="match status" value="1"/>
</dbReference>
<dbReference type="Gene3D" id="3.40.50.12780">
    <property type="entry name" value="N-terminal domain of ligase-like"/>
    <property type="match status" value="1"/>
</dbReference>
<sequence>MRDFYKAPQFTQYSRILFGDERIHENILVNEPITGPPCGTVTTMWENLKRTTAIHPDADFLGEIGNDGRYHFKTYKEVMEIAETIGSAVYNLGIQTGTRVGLAGIHSVNYEEAMWGLISQGIALVPLYHNSKDDAICEIVASCQLELIFCDTPERIVDFIQKRKEGLIESVKILVLLNGNLSEISTVEDLKILVFADFLKLGEENRVKPNPPKADDVYIICHTSGTTGRPKGVQLTHKNLLAAMSGLYMQWCHPPHDFKFGTNDTYFSFLSLAHIYEHLMQSFIIYTGGRVGVYSGDLKKLILDIQNLKPTMISLVPRILNKLYDQVHANIAKAPFIAKKLFAAAKKAKLEQLHRGINNPNTIWDKLVFEKIRLVIGGRVRYLTTGGAPVTPAVHDFTRIAFGCPLFEGYGQTECGAAGTLNLPGDLTGGTHVGAPAPWAQIKLVDVPELGYLSANDKGEVCFRGAAVMKGYFGDEELSKKTVDEQGWLHTGDIGEWLPDVSARDFVSAEAIESILGLSPLVNQIFVTGLSTRSFLVGIVVVEVETLKKEIEKNGDSETKACLSADGEEFLCKEPIKRFMTQYLSGFGKSKGLQTIETLRRVYLTFEELTAESGLLTPTLKIRRQPCREKFMAEIDAMYDEETEL</sequence>
<dbReference type="InterPro" id="IPR000873">
    <property type="entry name" value="AMP-dep_synth/lig_dom"/>
</dbReference>
<dbReference type="PANTHER" id="PTHR43272">
    <property type="entry name" value="LONG-CHAIN-FATTY-ACID--COA LIGASE"/>
    <property type="match status" value="1"/>
</dbReference>
<evidence type="ECO:0000259" key="4">
    <source>
        <dbReference type="Pfam" id="PF00501"/>
    </source>
</evidence>
<dbReference type="WBParaSite" id="MBELARI_LOCUS14942">
    <property type="protein sequence ID" value="MBELARI_LOCUS14942"/>
    <property type="gene ID" value="MBELARI_LOCUS14942"/>
</dbReference>
<proteinExistence type="predicted"/>
<evidence type="ECO:0000313" key="5">
    <source>
        <dbReference type="Proteomes" id="UP000887575"/>
    </source>
</evidence>
<reference evidence="6" key="1">
    <citation type="submission" date="2024-02" db="UniProtKB">
        <authorList>
            <consortium name="WormBaseParasite"/>
        </authorList>
    </citation>
    <scope>IDENTIFICATION</scope>
</reference>
<dbReference type="InterPro" id="IPR042099">
    <property type="entry name" value="ANL_N_sf"/>
</dbReference>